<accession>A0AA41SK16</accession>
<proteinExistence type="predicted"/>
<dbReference type="InterPro" id="IPR002156">
    <property type="entry name" value="RNaseH_domain"/>
</dbReference>
<name>A0AA41SK16_PAPNU</name>
<evidence type="ECO:0000259" key="1">
    <source>
        <dbReference type="Pfam" id="PF13456"/>
    </source>
</evidence>
<dbReference type="AlphaFoldDB" id="A0AA41SK16"/>
<comment type="caution">
    <text evidence="2">The sequence shown here is derived from an EMBL/GenBank/DDBJ whole genome shotgun (WGS) entry which is preliminary data.</text>
</comment>
<dbReference type="EMBL" id="JAJJMA010172571">
    <property type="protein sequence ID" value="MCL7036836.1"/>
    <property type="molecule type" value="Genomic_DNA"/>
</dbReference>
<organism evidence="2 3">
    <name type="scientific">Papaver nudicaule</name>
    <name type="common">Iceland poppy</name>
    <dbReference type="NCBI Taxonomy" id="74823"/>
    <lineage>
        <taxon>Eukaryota</taxon>
        <taxon>Viridiplantae</taxon>
        <taxon>Streptophyta</taxon>
        <taxon>Embryophyta</taxon>
        <taxon>Tracheophyta</taxon>
        <taxon>Spermatophyta</taxon>
        <taxon>Magnoliopsida</taxon>
        <taxon>Ranunculales</taxon>
        <taxon>Papaveraceae</taxon>
        <taxon>Papaveroideae</taxon>
        <taxon>Papaver</taxon>
    </lineage>
</organism>
<dbReference type="Proteomes" id="UP001177140">
    <property type="component" value="Unassembled WGS sequence"/>
</dbReference>
<feature type="domain" description="RNase H type-1" evidence="1">
    <location>
        <begin position="140"/>
        <end position="216"/>
    </location>
</feature>
<dbReference type="Pfam" id="PF13456">
    <property type="entry name" value="RVT_3"/>
    <property type="match status" value="1"/>
</dbReference>
<gene>
    <name evidence="2" type="ORF">MKW94_027499</name>
</gene>
<sequence length="341" mass="38813">MLKVRFLASLPPPTPSSFHAMVAPPWSFPTSIQQNEKVEEDALLGSSYSRDREEMSKDVVNVAKDDEEMSRDKVDVTKEETLNLDYEDDKEKQESARASRVRMQLFKKMQPTAEEWKKCWPVGIKLDENNTDKGWLNVYGYHDQEKGHGGYAVILRNSLVCPLIAKTCFSKQHGSQLFQVLKGLEAGLQLALKYGFVRLTVGCNSQKAIDLLGSSSFQEAGTCYPFSRRHQEKISGFCKICTKTRLVIREKSLSILIPVIENLKNEQAKFRMTGFQLTKVPRDENKAARHLARLAERIEVEESKEIQPADFVSPLPEFLYNDAFGCDTRYSIFLLSQTLTN</sequence>
<evidence type="ECO:0000313" key="2">
    <source>
        <dbReference type="EMBL" id="MCL7036836.1"/>
    </source>
</evidence>
<evidence type="ECO:0000313" key="3">
    <source>
        <dbReference type="Proteomes" id="UP001177140"/>
    </source>
</evidence>
<keyword evidence="3" id="KW-1185">Reference proteome</keyword>
<dbReference type="GO" id="GO:0004523">
    <property type="term" value="F:RNA-DNA hybrid ribonuclease activity"/>
    <property type="evidence" value="ECO:0007669"/>
    <property type="project" value="InterPro"/>
</dbReference>
<protein>
    <recommendedName>
        <fullName evidence="1">RNase H type-1 domain-containing protein</fullName>
    </recommendedName>
</protein>
<reference evidence="2" key="1">
    <citation type="submission" date="2022-03" db="EMBL/GenBank/DDBJ databases">
        <title>A functionally conserved STORR gene fusion in Papaver species that diverged 16.8 million years ago.</title>
        <authorList>
            <person name="Catania T."/>
        </authorList>
    </citation>
    <scope>NUCLEOTIDE SEQUENCE</scope>
    <source>
        <strain evidence="2">S-191538</strain>
    </source>
</reference>
<dbReference type="GO" id="GO:0003676">
    <property type="term" value="F:nucleic acid binding"/>
    <property type="evidence" value="ECO:0007669"/>
    <property type="project" value="InterPro"/>
</dbReference>